<comment type="caution">
    <text evidence="1">The sequence shown here is derived from an EMBL/GenBank/DDBJ whole genome shotgun (WGS) entry which is preliminary data.</text>
</comment>
<dbReference type="RefSeq" id="WP_106264152.1">
    <property type="nucleotide sequence ID" value="NZ_PVTQ01000005.1"/>
</dbReference>
<accession>A0A2T0WUC7</accession>
<dbReference type="Proteomes" id="UP000238392">
    <property type="component" value="Unassembled WGS sequence"/>
</dbReference>
<reference evidence="1 2" key="1">
    <citation type="submission" date="2018-03" db="EMBL/GenBank/DDBJ databases">
        <title>Genomic Encyclopedia of Archaeal and Bacterial Type Strains, Phase II (KMG-II): from individual species to whole genera.</title>
        <authorList>
            <person name="Goeker M."/>
        </authorList>
    </citation>
    <scope>NUCLEOTIDE SEQUENCE [LARGE SCALE GENOMIC DNA]</scope>
    <source>
        <strain evidence="1 2">DSM 100212</strain>
    </source>
</reference>
<dbReference type="EMBL" id="PVTQ01000005">
    <property type="protein sequence ID" value="PRY90295.1"/>
    <property type="molecule type" value="Genomic_DNA"/>
</dbReference>
<dbReference type="OrthoDB" id="7876148at2"/>
<keyword evidence="2" id="KW-1185">Reference proteome</keyword>
<protein>
    <submittedName>
        <fullName evidence="1">Uncharacterized protein</fullName>
    </submittedName>
</protein>
<dbReference type="AlphaFoldDB" id="A0A2T0WUC7"/>
<evidence type="ECO:0000313" key="2">
    <source>
        <dbReference type="Proteomes" id="UP000238392"/>
    </source>
</evidence>
<proteinExistence type="predicted"/>
<organism evidence="1 2">
    <name type="scientific">Donghicola tyrosinivorans</name>
    <dbReference type="NCBI Taxonomy" id="1652492"/>
    <lineage>
        <taxon>Bacteria</taxon>
        <taxon>Pseudomonadati</taxon>
        <taxon>Pseudomonadota</taxon>
        <taxon>Alphaproteobacteria</taxon>
        <taxon>Rhodobacterales</taxon>
        <taxon>Roseobacteraceae</taxon>
        <taxon>Donghicola</taxon>
    </lineage>
</organism>
<name>A0A2T0WUC7_9RHOB</name>
<sequence>MAITEDLADALARDVLEAMEALGDERLPDEVAAVIAATSPTTEEAFRTAVRVRIAERRARKFLEQKLADAAAALEK</sequence>
<evidence type="ECO:0000313" key="1">
    <source>
        <dbReference type="EMBL" id="PRY90295.1"/>
    </source>
</evidence>
<gene>
    <name evidence="1" type="ORF">CLV74_105278</name>
</gene>